<comment type="caution">
    <text evidence="2">The sequence shown here is derived from an EMBL/GenBank/DDBJ whole genome shotgun (WGS) entry which is preliminary data.</text>
</comment>
<dbReference type="SUPFAM" id="SSF53067">
    <property type="entry name" value="Actin-like ATPase domain"/>
    <property type="match status" value="2"/>
</dbReference>
<accession>A0ABT4QEV4</accession>
<dbReference type="GO" id="GO:0016301">
    <property type="term" value="F:kinase activity"/>
    <property type="evidence" value="ECO:0007669"/>
    <property type="project" value="UniProtKB-KW"/>
</dbReference>
<dbReference type="PANTHER" id="PTHR43190:SF3">
    <property type="entry name" value="N-ACETYL-D-GLUCOSAMINE KINASE"/>
    <property type="match status" value="1"/>
</dbReference>
<dbReference type="EMBL" id="JAQAGZ010000017">
    <property type="protein sequence ID" value="MCZ8515412.1"/>
    <property type="molecule type" value="Genomic_DNA"/>
</dbReference>
<feature type="domain" description="ATPase BadF/BadG/BcrA/BcrD type" evidence="1">
    <location>
        <begin position="14"/>
        <end position="323"/>
    </location>
</feature>
<dbReference type="Proteomes" id="UP001527882">
    <property type="component" value="Unassembled WGS sequence"/>
</dbReference>
<evidence type="ECO:0000313" key="2">
    <source>
        <dbReference type="EMBL" id="MCZ8515412.1"/>
    </source>
</evidence>
<dbReference type="Gene3D" id="3.30.420.40">
    <property type="match status" value="2"/>
</dbReference>
<reference evidence="2 3" key="1">
    <citation type="submission" date="2022-12" db="EMBL/GenBank/DDBJ databases">
        <title>Draft genome sequence of Paenibacillus sp. dW9.</title>
        <authorList>
            <person name="Choi E.-W."/>
            <person name="Kim D.-U."/>
        </authorList>
    </citation>
    <scope>NUCLEOTIDE SEQUENCE [LARGE SCALE GENOMIC DNA]</scope>
    <source>
        <strain evidence="3">dW9</strain>
    </source>
</reference>
<keyword evidence="2" id="KW-0418">Kinase</keyword>
<sequence>MQHGKRHDQGIRVIGIDGGGTKTVCVLGDGEGRLIAGSRGESSSLTSRPWEEVTRVLLSLIRDVLAQSGTEPSELSGVFLGLAGSDRPEDREQIKSWLEQELPESVSITVHNDAVTALIAGTWGEKGIALISGTGSIAYGFDPATGQFVRVGGWGYLLGDEGSGYDLGRKALAAVMKAYDGRGRPTALTKLVLDHLSLHDPAQLIRSVYGQTNVRTAIAEGSKLVMQAASEGDAVAVELVEDAIRELEALVRRAAEAMGIPLLVEPAEGGETGERAVPLVLSGGLFSDPVFERTFRETPLLRSGAFDIRLLMHPPVVGAYMLALRQQGCELTEGIKEQIGAFDVQSLWNGSSME</sequence>
<evidence type="ECO:0000259" key="1">
    <source>
        <dbReference type="Pfam" id="PF01869"/>
    </source>
</evidence>
<gene>
    <name evidence="2" type="ORF">O9H85_23980</name>
</gene>
<dbReference type="InterPro" id="IPR043129">
    <property type="entry name" value="ATPase_NBD"/>
</dbReference>
<protein>
    <submittedName>
        <fullName evidence="2">N-acetylglucosamine kinase</fullName>
    </submittedName>
</protein>
<dbReference type="CDD" id="cd24007">
    <property type="entry name" value="ASKHA_NBD_eukNAGK-like"/>
    <property type="match status" value="1"/>
</dbReference>
<dbReference type="PANTHER" id="PTHR43190">
    <property type="entry name" value="N-ACETYL-D-GLUCOSAMINE KINASE"/>
    <property type="match status" value="1"/>
</dbReference>
<organism evidence="2 3">
    <name type="scientific">Paenibacillus gyeongsangnamensis</name>
    <dbReference type="NCBI Taxonomy" id="3388067"/>
    <lineage>
        <taxon>Bacteria</taxon>
        <taxon>Bacillati</taxon>
        <taxon>Bacillota</taxon>
        <taxon>Bacilli</taxon>
        <taxon>Bacillales</taxon>
        <taxon>Paenibacillaceae</taxon>
        <taxon>Paenibacillus</taxon>
    </lineage>
</organism>
<dbReference type="InterPro" id="IPR002731">
    <property type="entry name" value="ATPase_BadF"/>
</dbReference>
<name>A0ABT4QEV4_9BACL</name>
<dbReference type="RefSeq" id="WP_269883939.1">
    <property type="nucleotide sequence ID" value="NZ_JAQAGZ010000017.1"/>
</dbReference>
<dbReference type="Pfam" id="PF01869">
    <property type="entry name" value="BcrAD_BadFG"/>
    <property type="match status" value="1"/>
</dbReference>
<dbReference type="InterPro" id="IPR052519">
    <property type="entry name" value="Euk-type_GlcNAc_Kinase"/>
</dbReference>
<keyword evidence="2" id="KW-0808">Transferase</keyword>
<keyword evidence="3" id="KW-1185">Reference proteome</keyword>
<proteinExistence type="predicted"/>
<evidence type="ECO:0000313" key="3">
    <source>
        <dbReference type="Proteomes" id="UP001527882"/>
    </source>
</evidence>